<dbReference type="Gene3D" id="1.20.1070.10">
    <property type="entry name" value="Rhodopsin 7-helix transmembrane proteins"/>
    <property type="match status" value="1"/>
</dbReference>
<dbReference type="SMART" id="SM01021">
    <property type="entry name" value="Bac_rhodopsin"/>
    <property type="match status" value="1"/>
</dbReference>
<dbReference type="PANTHER" id="PTHR28286:SF1">
    <property type="entry name" value="30 KDA HEAT SHOCK PROTEIN-RELATED"/>
    <property type="match status" value="1"/>
</dbReference>
<dbReference type="GO" id="GO:0005886">
    <property type="term" value="C:plasma membrane"/>
    <property type="evidence" value="ECO:0007669"/>
    <property type="project" value="TreeGrafter"/>
</dbReference>
<dbReference type="CDD" id="cd15239">
    <property type="entry name" value="7tm_YRO2_fungal-like"/>
    <property type="match status" value="1"/>
</dbReference>
<gene>
    <name evidence="8" type="ORF">DMC30DRAFT_417101</name>
</gene>
<dbReference type="Proteomes" id="UP000311382">
    <property type="component" value="Unassembled WGS sequence"/>
</dbReference>
<dbReference type="AlphaFoldDB" id="A0A5C5FWB9"/>
<keyword evidence="5 7" id="KW-0472">Membrane</keyword>
<dbReference type="InterPro" id="IPR043476">
    <property type="entry name" value="Yro2-like_7TM"/>
</dbReference>
<name>A0A5C5FWB9_9BASI</name>
<dbReference type="SUPFAM" id="SSF81321">
    <property type="entry name" value="Family A G protein-coupled receptor-like"/>
    <property type="match status" value="1"/>
</dbReference>
<feature type="transmembrane region" description="Helical" evidence="7">
    <location>
        <begin position="164"/>
        <end position="183"/>
    </location>
</feature>
<keyword evidence="3 7" id="KW-0812">Transmembrane</keyword>
<feature type="transmembrane region" description="Helical" evidence="7">
    <location>
        <begin position="241"/>
        <end position="260"/>
    </location>
</feature>
<dbReference type="PRINTS" id="PR00251">
    <property type="entry name" value="BACTRLOPSIN"/>
</dbReference>
<evidence type="ECO:0000313" key="8">
    <source>
        <dbReference type="EMBL" id="TNY20334.1"/>
    </source>
</evidence>
<evidence type="ECO:0000256" key="7">
    <source>
        <dbReference type="SAM" id="Phobius"/>
    </source>
</evidence>
<evidence type="ECO:0008006" key="10">
    <source>
        <dbReference type="Google" id="ProtNLM"/>
    </source>
</evidence>
<feature type="transmembrane region" description="Helical" evidence="7">
    <location>
        <begin position="204"/>
        <end position="221"/>
    </location>
</feature>
<feature type="transmembrane region" description="Helical" evidence="7">
    <location>
        <begin position="138"/>
        <end position="158"/>
    </location>
</feature>
<feature type="transmembrane region" description="Helical" evidence="7">
    <location>
        <begin position="113"/>
        <end position="131"/>
    </location>
</feature>
<evidence type="ECO:0000256" key="6">
    <source>
        <dbReference type="SAM" id="MobiDB-lite"/>
    </source>
</evidence>
<evidence type="ECO:0000256" key="1">
    <source>
        <dbReference type="ARBA" id="ARBA00004141"/>
    </source>
</evidence>
<dbReference type="EMBL" id="SOZI01000070">
    <property type="protein sequence ID" value="TNY20334.1"/>
    <property type="molecule type" value="Genomic_DNA"/>
</dbReference>
<evidence type="ECO:0000313" key="9">
    <source>
        <dbReference type="Proteomes" id="UP000311382"/>
    </source>
</evidence>
<feature type="region of interest" description="Disordered" evidence="6">
    <location>
        <begin position="294"/>
        <end position="332"/>
    </location>
</feature>
<evidence type="ECO:0000256" key="4">
    <source>
        <dbReference type="ARBA" id="ARBA00022989"/>
    </source>
</evidence>
<feature type="transmembrane region" description="Helical" evidence="7">
    <location>
        <begin position="53"/>
        <end position="71"/>
    </location>
</feature>
<sequence>MGYTSSLDTNPVQSNIGLSPAGSNWLWALFGIFTLSLLVLLGLAHSRPVHHRAFHYLGIAVLAITAVHYAAQASNLGYASVPVEWIRSGSRGAFQVAGGAPIPPTRSIFYAKWVGYTLTMPILVLMLLLGTGFNLSRIFLALFFTVLWTVCALIGALIPTVYKWAFYAFSTTALLYVLWSIIFPAGRSARTLGREYRRNHIGHAWGLSFLFILYPLVWGLAEGSNVITVSSEMFWDGVLDFLVKVCWLFAFLFGVEGLDYSRFGFHSGKYTDVASDLDGGYGPGRGDMSQAQRITSAGASTTTAPDMGGSPARMGPGPELGGPPPQHMTTGM</sequence>
<dbReference type="Pfam" id="PF01036">
    <property type="entry name" value="Bac_rhodopsin"/>
    <property type="match status" value="1"/>
</dbReference>
<organism evidence="8 9">
    <name type="scientific">Rhodotorula diobovata</name>
    <dbReference type="NCBI Taxonomy" id="5288"/>
    <lineage>
        <taxon>Eukaryota</taxon>
        <taxon>Fungi</taxon>
        <taxon>Dikarya</taxon>
        <taxon>Basidiomycota</taxon>
        <taxon>Pucciniomycotina</taxon>
        <taxon>Microbotryomycetes</taxon>
        <taxon>Sporidiobolales</taxon>
        <taxon>Sporidiobolaceae</taxon>
        <taxon>Rhodotorula</taxon>
    </lineage>
</organism>
<dbReference type="OrthoDB" id="536545at2759"/>
<evidence type="ECO:0000256" key="3">
    <source>
        <dbReference type="ARBA" id="ARBA00022692"/>
    </source>
</evidence>
<keyword evidence="9" id="KW-1185">Reference proteome</keyword>
<proteinExistence type="inferred from homology"/>
<accession>A0A5C5FWB9</accession>
<dbReference type="PANTHER" id="PTHR28286">
    <property type="match status" value="1"/>
</dbReference>
<keyword evidence="4 7" id="KW-1133">Transmembrane helix</keyword>
<reference evidence="8 9" key="1">
    <citation type="submission" date="2019-03" db="EMBL/GenBank/DDBJ databases">
        <title>Rhodosporidium diobovatum UCD-FST 08-225 genome sequencing, assembly, and annotation.</title>
        <authorList>
            <person name="Fakankun I.U."/>
            <person name="Fristensky B."/>
            <person name="Levin D.B."/>
        </authorList>
    </citation>
    <scope>NUCLEOTIDE SEQUENCE [LARGE SCALE GENOMIC DNA]</scope>
    <source>
        <strain evidence="8 9">UCD-FST 08-225</strain>
    </source>
</reference>
<dbReference type="GO" id="GO:0005783">
    <property type="term" value="C:endoplasmic reticulum"/>
    <property type="evidence" value="ECO:0007669"/>
    <property type="project" value="TreeGrafter"/>
</dbReference>
<dbReference type="InterPro" id="IPR001425">
    <property type="entry name" value="Arc/bac/fun_rhodopsins"/>
</dbReference>
<feature type="compositionally biased region" description="Polar residues" evidence="6">
    <location>
        <begin position="294"/>
        <end position="304"/>
    </location>
</feature>
<feature type="transmembrane region" description="Helical" evidence="7">
    <location>
        <begin position="25"/>
        <end position="44"/>
    </location>
</feature>
<evidence type="ECO:0000256" key="2">
    <source>
        <dbReference type="ARBA" id="ARBA00008130"/>
    </source>
</evidence>
<comment type="similarity">
    <text evidence="2">Belongs to the archaeal/bacterial/fungal opsin family.</text>
</comment>
<comment type="caution">
    <text evidence="8">The sequence shown here is derived from an EMBL/GenBank/DDBJ whole genome shotgun (WGS) entry which is preliminary data.</text>
</comment>
<evidence type="ECO:0000256" key="5">
    <source>
        <dbReference type="ARBA" id="ARBA00023136"/>
    </source>
</evidence>
<comment type="subcellular location">
    <subcellularLocation>
        <location evidence="1">Membrane</location>
        <topology evidence="1">Multi-pass membrane protein</topology>
    </subcellularLocation>
</comment>
<protein>
    <recommendedName>
        <fullName evidence="10">Family A G protein-coupled receptor-like protein</fullName>
    </recommendedName>
</protein>